<evidence type="ECO:0000256" key="8">
    <source>
        <dbReference type="HAMAP-Rule" id="MF_00530"/>
    </source>
</evidence>
<comment type="subcellular location">
    <subcellularLocation>
        <location evidence="8">Cell membrane</location>
        <topology evidence="8">Peripheral membrane protein</topology>
    </subcellularLocation>
    <subcellularLocation>
        <location evidence="1">Endomembrane system</location>
        <topology evidence="1">Peripheral membrane protein</topology>
    </subcellularLocation>
</comment>
<dbReference type="EMBL" id="VUNR01000004">
    <property type="protein sequence ID" value="MSU08021.1"/>
    <property type="molecule type" value="Genomic_DNA"/>
</dbReference>
<keyword evidence="5 8" id="KW-0472">Membrane</keyword>
<dbReference type="AlphaFoldDB" id="A0A6I2UFR3"/>
<dbReference type="HAMAP" id="MF_00530">
    <property type="entry name" value="ATP_synth_epsil_bac"/>
    <property type="match status" value="1"/>
</dbReference>
<dbReference type="Gene3D" id="1.20.5.440">
    <property type="entry name" value="ATP synthase delta/epsilon subunit, C-terminal domain"/>
    <property type="match status" value="1"/>
</dbReference>
<name>A0A6I2UFR3_9FIRM</name>
<evidence type="ECO:0000259" key="11">
    <source>
        <dbReference type="Pfam" id="PF02823"/>
    </source>
</evidence>
<dbReference type="GO" id="GO:0005886">
    <property type="term" value="C:plasma membrane"/>
    <property type="evidence" value="ECO:0007669"/>
    <property type="project" value="UniProtKB-SubCell"/>
</dbReference>
<dbReference type="InterPro" id="IPR001469">
    <property type="entry name" value="ATP_synth_F1_dsu/esu"/>
</dbReference>
<dbReference type="Pfam" id="PF02823">
    <property type="entry name" value="ATP-synt_DE_N"/>
    <property type="match status" value="1"/>
</dbReference>
<keyword evidence="8" id="KW-1003">Cell membrane</keyword>
<dbReference type="Pfam" id="PF00401">
    <property type="entry name" value="ATP-synt_DE"/>
    <property type="match status" value="1"/>
</dbReference>
<dbReference type="GO" id="GO:0012505">
    <property type="term" value="C:endomembrane system"/>
    <property type="evidence" value="ECO:0007669"/>
    <property type="project" value="UniProtKB-SubCell"/>
</dbReference>
<dbReference type="SUPFAM" id="SSF51344">
    <property type="entry name" value="Epsilon subunit of F1F0-ATP synthase N-terminal domain"/>
    <property type="match status" value="1"/>
</dbReference>
<evidence type="ECO:0000259" key="10">
    <source>
        <dbReference type="Pfam" id="PF00401"/>
    </source>
</evidence>
<reference evidence="12 13" key="1">
    <citation type="submission" date="2019-08" db="EMBL/GenBank/DDBJ databases">
        <title>In-depth cultivation of the pig gut microbiome towards novel bacterial diversity and tailored functional studies.</title>
        <authorList>
            <person name="Wylensek D."/>
            <person name="Hitch T.C.A."/>
            <person name="Clavel T."/>
        </authorList>
    </citation>
    <scope>NUCLEOTIDE SEQUENCE [LARGE SCALE GENOMIC DNA]</scope>
    <source>
        <strain evidence="12 13">WCA-693-APC-5D-A</strain>
    </source>
</reference>
<dbReference type="PANTHER" id="PTHR13822:SF10">
    <property type="entry name" value="ATP SYNTHASE EPSILON CHAIN, CHLOROPLASTIC"/>
    <property type="match status" value="1"/>
</dbReference>
<evidence type="ECO:0000313" key="12">
    <source>
        <dbReference type="EMBL" id="MSU08021.1"/>
    </source>
</evidence>
<dbReference type="GO" id="GO:0005524">
    <property type="term" value="F:ATP binding"/>
    <property type="evidence" value="ECO:0007669"/>
    <property type="project" value="UniProtKB-UniRule"/>
</dbReference>
<keyword evidence="3 8" id="KW-0813">Transport</keyword>
<dbReference type="Gene3D" id="2.60.15.10">
    <property type="entry name" value="F0F1 ATP synthase delta/epsilon subunit, N-terminal"/>
    <property type="match status" value="1"/>
</dbReference>
<evidence type="ECO:0000256" key="5">
    <source>
        <dbReference type="ARBA" id="ARBA00023136"/>
    </source>
</evidence>
<dbReference type="InterPro" id="IPR036771">
    <property type="entry name" value="ATPsynth_dsu/esu_N"/>
</dbReference>
<dbReference type="GO" id="GO:0045259">
    <property type="term" value="C:proton-transporting ATP synthase complex"/>
    <property type="evidence" value="ECO:0007669"/>
    <property type="project" value="UniProtKB-KW"/>
</dbReference>
<dbReference type="InterPro" id="IPR020547">
    <property type="entry name" value="ATP_synth_F1_esu_C"/>
</dbReference>
<evidence type="ECO:0000256" key="9">
    <source>
        <dbReference type="RuleBase" id="RU003656"/>
    </source>
</evidence>
<evidence type="ECO:0000256" key="4">
    <source>
        <dbReference type="ARBA" id="ARBA00023065"/>
    </source>
</evidence>
<dbReference type="Proteomes" id="UP000433181">
    <property type="component" value="Unassembled WGS sequence"/>
</dbReference>
<feature type="domain" description="ATP synthase F1 complex delta/epsilon subunit N-terminal" evidence="11">
    <location>
        <begin position="4"/>
        <end position="82"/>
    </location>
</feature>
<comment type="caution">
    <text evidence="12">The sequence shown here is derived from an EMBL/GenBank/DDBJ whole genome shotgun (WGS) entry which is preliminary data.</text>
</comment>
<dbReference type="RefSeq" id="WP_154406132.1">
    <property type="nucleotide sequence ID" value="NZ_JBGVOU010000332.1"/>
</dbReference>
<feature type="domain" description="ATP synthase epsilon subunit C-terminal" evidence="10">
    <location>
        <begin position="87"/>
        <end position="138"/>
    </location>
</feature>
<dbReference type="InterPro" id="IPR020546">
    <property type="entry name" value="ATP_synth_F1_dsu/esu_N"/>
</dbReference>
<gene>
    <name evidence="8 12" type="primary">atpC</name>
    <name evidence="12" type="ORF">FYJ84_03320</name>
</gene>
<evidence type="ECO:0000313" key="13">
    <source>
        <dbReference type="Proteomes" id="UP000433181"/>
    </source>
</evidence>
<evidence type="ECO:0000256" key="6">
    <source>
        <dbReference type="ARBA" id="ARBA00023196"/>
    </source>
</evidence>
<proteinExistence type="inferred from homology"/>
<sequence>MATIKLEIVSPDKVVYSADINMLIVRSTAGELGILPHHAPLVTGLVPHAMRVKIGSNESLIAVAGGFMEVQPEKITVLASAAELPVEIDVLRAQKAYDRARKRLEEFKNCTSSAECPVDGQRAEAALHRAMARLTASGNPVA</sequence>
<organism evidence="12 13">
    <name type="scientific">Anaerovibrio slackiae</name>
    <dbReference type="NCBI Taxonomy" id="2652309"/>
    <lineage>
        <taxon>Bacteria</taxon>
        <taxon>Bacillati</taxon>
        <taxon>Bacillota</taxon>
        <taxon>Negativicutes</taxon>
        <taxon>Selenomonadales</taxon>
        <taxon>Selenomonadaceae</taxon>
        <taxon>Anaerovibrio</taxon>
    </lineage>
</organism>
<comment type="subunit">
    <text evidence="8 9">F-type ATPases have 2 components, CF(1) - the catalytic core - and CF(0) - the membrane proton channel. CF(1) has five subunits: alpha(3), beta(3), gamma(1), delta(1), epsilon(1). CF(0) has three main subunits: a, b and c.</text>
</comment>
<evidence type="ECO:0000256" key="2">
    <source>
        <dbReference type="ARBA" id="ARBA00005712"/>
    </source>
</evidence>
<dbReference type="NCBIfam" id="TIGR01216">
    <property type="entry name" value="ATP_synt_epsi"/>
    <property type="match status" value="1"/>
</dbReference>
<protein>
    <recommendedName>
        <fullName evidence="8">ATP synthase epsilon chain</fullName>
    </recommendedName>
    <alternativeName>
        <fullName evidence="8">ATP synthase F1 sector epsilon subunit</fullName>
    </alternativeName>
    <alternativeName>
        <fullName evidence="8">F-ATPase epsilon subunit</fullName>
    </alternativeName>
</protein>
<comment type="similarity">
    <text evidence="2 8 9">Belongs to the ATPase epsilon chain family.</text>
</comment>
<evidence type="ECO:0000256" key="3">
    <source>
        <dbReference type="ARBA" id="ARBA00022448"/>
    </source>
</evidence>
<dbReference type="PANTHER" id="PTHR13822">
    <property type="entry name" value="ATP SYNTHASE DELTA/EPSILON CHAIN"/>
    <property type="match status" value="1"/>
</dbReference>
<keyword evidence="8" id="KW-0375">Hydrogen ion transport</keyword>
<evidence type="ECO:0000256" key="7">
    <source>
        <dbReference type="ARBA" id="ARBA00023310"/>
    </source>
</evidence>
<keyword evidence="13" id="KW-1185">Reference proteome</keyword>
<dbReference type="GO" id="GO:0046933">
    <property type="term" value="F:proton-transporting ATP synthase activity, rotational mechanism"/>
    <property type="evidence" value="ECO:0007669"/>
    <property type="project" value="UniProtKB-UniRule"/>
</dbReference>
<keyword evidence="4 8" id="KW-0406">Ion transport</keyword>
<comment type="function">
    <text evidence="8">Produces ATP from ADP in the presence of a proton gradient across the membrane.</text>
</comment>
<keyword evidence="7 8" id="KW-0066">ATP synthesis</keyword>
<dbReference type="CDD" id="cd12152">
    <property type="entry name" value="F1-ATPase_delta"/>
    <property type="match status" value="1"/>
</dbReference>
<accession>A0A6I2UFR3</accession>
<keyword evidence="6 8" id="KW-0139">CF(1)</keyword>
<dbReference type="GeneID" id="96777935"/>
<evidence type="ECO:0000256" key="1">
    <source>
        <dbReference type="ARBA" id="ARBA00004184"/>
    </source>
</evidence>